<reference evidence="1 2" key="1">
    <citation type="submission" date="2023-10" db="EMBL/GenBank/DDBJ databases">
        <title>Glaciecola aquimarina strain GGW-M5 nov., isolated from a coastal seawater.</title>
        <authorList>
            <person name="Bayburt H."/>
            <person name="Kim J.M."/>
            <person name="Choi B.J."/>
            <person name="Jeon C.O."/>
        </authorList>
    </citation>
    <scope>NUCLEOTIDE SEQUENCE [LARGE SCALE GENOMIC DNA]</scope>
    <source>
        <strain evidence="1 2">KCTC 32108</strain>
    </source>
</reference>
<dbReference type="Gene3D" id="1.10.486.10">
    <property type="entry name" value="PCRA, domain 4"/>
    <property type="match status" value="1"/>
</dbReference>
<proteinExistence type="predicted"/>
<accession>A0ABU3SZ30</accession>
<dbReference type="EMBL" id="JAWDIO010000002">
    <property type="protein sequence ID" value="MDU0355261.1"/>
    <property type="molecule type" value="Genomic_DNA"/>
</dbReference>
<organism evidence="1 2">
    <name type="scientific">Paraglaciecola aquimarina</name>
    <dbReference type="NCBI Taxonomy" id="1235557"/>
    <lineage>
        <taxon>Bacteria</taxon>
        <taxon>Pseudomonadati</taxon>
        <taxon>Pseudomonadota</taxon>
        <taxon>Gammaproteobacteria</taxon>
        <taxon>Alteromonadales</taxon>
        <taxon>Alteromonadaceae</taxon>
        <taxon>Paraglaciecola</taxon>
    </lineage>
</organism>
<protein>
    <recommendedName>
        <fullName evidence="3">DNA helicase</fullName>
    </recommendedName>
</protein>
<name>A0ABU3SZ30_9ALTE</name>
<dbReference type="SUPFAM" id="SSF52540">
    <property type="entry name" value="P-loop containing nucleoside triphosphate hydrolases"/>
    <property type="match status" value="1"/>
</dbReference>
<dbReference type="Gene3D" id="3.40.50.300">
    <property type="entry name" value="P-loop containing nucleotide triphosphate hydrolases"/>
    <property type="match status" value="1"/>
</dbReference>
<dbReference type="InterPro" id="IPR027417">
    <property type="entry name" value="P-loop_NTPase"/>
</dbReference>
<evidence type="ECO:0000313" key="2">
    <source>
        <dbReference type="Proteomes" id="UP001247805"/>
    </source>
</evidence>
<keyword evidence="2" id="KW-1185">Reference proteome</keyword>
<evidence type="ECO:0008006" key="3">
    <source>
        <dbReference type="Google" id="ProtNLM"/>
    </source>
</evidence>
<dbReference type="Proteomes" id="UP001247805">
    <property type="component" value="Unassembled WGS sequence"/>
</dbReference>
<evidence type="ECO:0000313" key="1">
    <source>
        <dbReference type="EMBL" id="MDU0355261.1"/>
    </source>
</evidence>
<gene>
    <name evidence="1" type="ORF">RS130_16320</name>
</gene>
<dbReference type="RefSeq" id="WP_316026808.1">
    <property type="nucleotide sequence ID" value="NZ_JAWDIO010000002.1"/>
</dbReference>
<comment type="caution">
    <text evidence="1">The sequence shown here is derived from an EMBL/GenBank/DDBJ whole genome shotgun (WGS) entry which is preliminary data.</text>
</comment>
<sequence length="100" mass="11657">MLVRNRYEASIIKDALSAVNVDSVFLARNSVFDTQIAQDLYRLLKAISQPSEEKLLKTALMSELFALTAKQLDELFNDELAWQNILEQRFIWHQTWNKKA</sequence>